<proteinExistence type="predicted"/>
<organism evidence="2 3">
    <name type="scientific">Eumeta variegata</name>
    <name type="common">Bagworm moth</name>
    <name type="synonym">Eumeta japonica</name>
    <dbReference type="NCBI Taxonomy" id="151549"/>
    <lineage>
        <taxon>Eukaryota</taxon>
        <taxon>Metazoa</taxon>
        <taxon>Ecdysozoa</taxon>
        <taxon>Arthropoda</taxon>
        <taxon>Hexapoda</taxon>
        <taxon>Insecta</taxon>
        <taxon>Pterygota</taxon>
        <taxon>Neoptera</taxon>
        <taxon>Endopterygota</taxon>
        <taxon>Lepidoptera</taxon>
        <taxon>Glossata</taxon>
        <taxon>Ditrysia</taxon>
        <taxon>Tineoidea</taxon>
        <taxon>Psychidae</taxon>
        <taxon>Oiketicinae</taxon>
        <taxon>Eumeta</taxon>
    </lineage>
</organism>
<gene>
    <name evidence="2" type="ORF">EVAR_34705_1</name>
</gene>
<evidence type="ECO:0000313" key="3">
    <source>
        <dbReference type="Proteomes" id="UP000299102"/>
    </source>
</evidence>
<dbReference type="AlphaFoldDB" id="A0A4C1XGP3"/>
<accession>A0A4C1XGP3</accession>
<comment type="caution">
    <text evidence="2">The sequence shown here is derived from an EMBL/GenBank/DDBJ whole genome shotgun (WGS) entry which is preliminary data.</text>
</comment>
<sequence>MYRDHQCTTYHDRWLFPRPPSVGTILHRNSVLLNVLRYFNRNHNSAEFAAASSVPRFKQVDEAIHGFRRCLTRARRRALPGLPKLCPPLYTPASSYGCPDPPTGARLGTIVRAHQHVEFTCSPVPAIKRDFSQGYAVPEEAGAIFGTNQSNANNREPSPSPSVCSSKRSSNAVSSEESDKSDETIKGSGEKTEDEREFIKVRWKLRKVARRQNPNKSDSTDLTNMEVDKNKGAPTVKINTSTSTNSS</sequence>
<dbReference type="Proteomes" id="UP000299102">
    <property type="component" value="Unassembled WGS sequence"/>
</dbReference>
<feature type="compositionally biased region" description="Low complexity" evidence="1">
    <location>
        <begin position="161"/>
        <end position="170"/>
    </location>
</feature>
<dbReference type="EMBL" id="BGZK01000815">
    <property type="protein sequence ID" value="GBP61469.1"/>
    <property type="molecule type" value="Genomic_DNA"/>
</dbReference>
<feature type="region of interest" description="Disordered" evidence="1">
    <location>
        <begin position="146"/>
        <end position="247"/>
    </location>
</feature>
<name>A0A4C1XGP3_EUMVA</name>
<feature type="compositionally biased region" description="Polar residues" evidence="1">
    <location>
        <begin position="212"/>
        <end position="223"/>
    </location>
</feature>
<feature type="compositionally biased region" description="Basic residues" evidence="1">
    <location>
        <begin position="201"/>
        <end position="210"/>
    </location>
</feature>
<evidence type="ECO:0000256" key="1">
    <source>
        <dbReference type="SAM" id="MobiDB-lite"/>
    </source>
</evidence>
<evidence type="ECO:0000313" key="2">
    <source>
        <dbReference type="EMBL" id="GBP61469.1"/>
    </source>
</evidence>
<feature type="compositionally biased region" description="Basic and acidic residues" evidence="1">
    <location>
        <begin position="177"/>
        <end position="200"/>
    </location>
</feature>
<feature type="compositionally biased region" description="Polar residues" evidence="1">
    <location>
        <begin position="237"/>
        <end position="247"/>
    </location>
</feature>
<protein>
    <submittedName>
        <fullName evidence="2">Uncharacterized protein</fullName>
    </submittedName>
</protein>
<keyword evidence="3" id="KW-1185">Reference proteome</keyword>
<reference evidence="2 3" key="1">
    <citation type="journal article" date="2019" name="Commun. Biol.">
        <title>The bagworm genome reveals a unique fibroin gene that provides high tensile strength.</title>
        <authorList>
            <person name="Kono N."/>
            <person name="Nakamura H."/>
            <person name="Ohtoshi R."/>
            <person name="Tomita M."/>
            <person name="Numata K."/>
            <person name="Arakawa K."/>
        </authorList>
    </citation>
    <scope>NUCLEOTIDE SEQUENCE [LARGE SCALE GENOMIC DNA]</scope>
</reference>
<feature type="compositionally biased region" description="Polar residues" evidence="1">
    <location>
        <begin position="146"/>
        <end position="156"/>
    </location>
</feature>